<keyword evidence="1" id="KW-0812">Transmembrane</keyword>
<organism evidence="2 3">
    <name type="scientific">Branchiostoma lanceolatum</name>
    <name type="common">Common lancelet</name>
    <name type="synonym">Amphioxus lanceolatum</name>
    <dbReference type="NCBI Taxonomy" id="7740"/>
    <lineage>
        <taxon>Eukaryota</taxon>
        <taxon>Metazoa</taxon>
        <taxon>Chordata</taxon>
        <taxon>Cephalochordata</taxon>
        <taxon>Leptocardii</taxon>
        <taxon>Amphioxiformes</taxon>
        <taxon>Branchiostomatidae</taxon>
        <taxon>Branchiostoma</taxon>
    </lineage>
</organism>
<proteinExistence type="predicted"/>
<dbReference type="Proteomes" id="UP000838412">
    <property type="component" value="Chromosome 7"/>
</dbReference>
<keyword evidence="1" id="KW-0472">Membrane</keyword>
<dbReference type="EMBL" id="OV696692">
    <property type="protein sequence ID" value="CAH1269357.1"/>
    <property type="molecule type" value="Genomic_DNA"/>
</dbReference>
<evidence type="ECO:0000313" key="3">
    <source>
        <dbReference type="Proteomes" id="UP000838412"/>
    </source>
</evidence>
<dbReference type="AlphaFoldDB" id="A0A8K0EWT3"/>
<sequence>MSAVCNMMATPPLLWTHLVAFASGGAVFAVVFYFSGPLLLRVSPRFCNLDTNKRAEVRYHKDVSIVRHTSAFDLGYLLADVVISVGVAGPRTALTFAMALHHAIAALGELISLVYGFNPYIVTFHQRMDLTAPPTRFRCGYLA</sequence>
<gene>
    <name evidence="2" type="primary">Hypp4158</name>
    <name evidence="2" type="ORF">BLAG_LOCUS22027</name>
</gene>
<keyword evidence="1" id="KW-1133">Transmembrane helix</keyword>
<evidence type="ECO:0000256" key="1">
    <source>
        <dbReference type="SAM" id="Phobius"/>
    </source>
</evidence>
<feature type="transmembrane region" description="Helical" evidence="1">
    <location>
        <begin position="12"/>
        <end position="35"/>
    </location>
</feature>
<accession>A0A8K0EWT3</accession>
<keyword evidence="3" id="KW-1185">Reference proteome</keyword>
<reference evidence="2" key="1">
    <citation type="submission" date="2022-01" db="EMBL/GenBank/DDBJ databases">
        <authorList>
            <person name="Braso-Vives M."/>
        </authorList>
    </citation>
    <scope>NUCLEOTIDE SEQUENCE</scope>
</reference>
<evidence type="ECO:0000313" key="2">
    <source>
        <dbReference type="EMBL" id="CAH1269357.1"/>
    </source>
</evidence>
<name>A0A8K0EWT3_BRALA</name>
<protein>
    <submittedName>
        <fullName evidence="2">Hypp4158 protein</fullName>
    </submittedName>
</protein>